<accession>A0ABP9BDT4</accession>
<dbReference type="RefSeq" id="WP_345445435.1">
    <property type="nucleotide sequence ID" value="NZ_BAABKP010000001.1"/>
</dbReference>
<evidence type="ECO:0000256" key="1">
    <source>
        <dbReference type="ARBA" id="ARBA00022490"/>
    </source>
</evidence>
<dbReference type="HAMAP" id="MF_00973">
    <property type="entry name" value="Gluconeogen_factor"/>
    <property type="match status" value="1"/>
</dbReference>
<comment type="subcellular location">
    <subcellularLocation>
        <location evidence="2">Cytoplasm</location>
    </subcellularLocation>
</comment>
<dbReference type="Gene3D" id="3.40.50.10680">
    <property type="entry name" value="CofD-like domains"/>
    <property type="match status" value="1"/>
</dbReference>
<evidence type="ECO:0000256" key="2">
    <source>
        <dbReference type="HAMAP-Rule" id="MF_00973"/>
    </source>
</evidence>
<comment type="similarity">
    <text evidence="2">Belongs to the gluconeogenesis factor family.</text>
</comment>
<dbReference type="Pfam" id="PF01933">
    <property type="entry name" value="CofD"/>
    <property type="match status" value="1"/>
</dbReference>
<evidence type="ECO:0000313" key="4">
    <source>
        <dbReference type="Proteomes" id="UP001500187"/>
    </source>
</evidence>
<dbReference type="Proteomes" id="UP001500187">
    <property type="component" value="Unassembled WGS sequence"/>
</dbReference>
<dbReference type="PANTHER" id="PTHR30135">
    <property type="entry name" value="UNCHARACTERIZED PROTEIN YVCK-RELATED"/>
    <property type="match status" value="1"/>
</dbReference>
<proteinExistence type="inferred from homology"/>
<name>A0ABP9BDT4_9MICC</name>
<organism evidence="3 4">
    <name type="scientific">Rothia endophytica</name>
    <dbReference type="NCBI Taxonomy" id="1324766"/>
    <lineage>
        <taxon>Bacteria</taxon>
        <taxon>Bacillati</taxon>
        <taxon>Actinomycetota</taxon>
        <taxon>Actinomycetes</taxon>
        <taxon>Micrococcales</taxon>
        <taxon>Micrococcaceae</taxon>
        <taxon>Rothia</taxon>
    </lineage>
</organism>
<comment type="caution">
    <text evidence="3">The sequence shown here is derived from an EMBL/GenBank/DDBJ whole genome shotgun (WGS) entry which is preliminary data.</text>
</comment>
<evidence type="ECO:0000313" key="3">
    <source>
        <dbReference type="EMBL" id="GAA4794066.1"/>
    </source>
</evidence>
<dbReference type="InterPro" id="IPR038136">
    <property type="entry name" value="CofD-like_dom_sf"/>
</dbReference>
<dbReference type="EMBL" id="BAABKP010000001">
    <property type="protein sequence ID" value="GAA4794066.1"/>
    <property type="molecule type" value="Genomic_DNA"/>
</dbReference>
<reference evidence="4" key="1">
    <citation type="journal article" date="2019" name="Int. J. Syst. Evol. Microbiol.">
        <title>The Global Catalogue of Microorganisms (GCM) 10K type strain sequencing project: providing services to taxonomists for standard genome sequencing and annotation.</title>
        <authorList>
            <consortium name="The Broad Institute Genomics Platform"/>
            <consortium name="The Broad Institute Genome Sequencing Center for Infectious Disease"/>
            <person name="Wu L."/>
            <person name="Ma J."/>
        </authorList>
    </citation>
    <scope>NUCLEOTIDE SEQUENCE [LARGE SCALE GENOMIC DNA]</scope>
    <source>
        <strain evidence="4">JCM 18541</strain>
    </source>
</reference>
<dbReference type="InterPro" id="IPR002882">
    <property type="entry name" value="CofD"/>
</dbReference>
<keyword evidence="4" id="KW-1185">Reference proteome</keyword>
<dbReference type="NCBIfam" id="TIGR01826">
    <property type="entry name" value="CofD_related"/>
    <property type="match status" value="1"/>
</dbReference>
<keyword evidence="1 2" id="KW-0963">Cytoplasm</keyword>
<gene>
    <name evidence="3" type="primary">yvcK</name>
    <name evidence="3" type="ORF">GCM10023352_11110</name>
</gene>
<protein>
    <recommendedName>
        <fullName evidence="2">Putative gluconeogenesis factor</fullName>
    </recommendedName>
</protein>
<dbReference type="SUPFAM" id="SSF142338">
    <property type="entry name" value="CofD-like"/>
    <property type="match status" value="1"/>
</dbReference>
<dbReference type="InterPro" id="IPR010119">
    <property type="entry name" value="Gluconeogen_factor"/>
</dbReference>
<dbReference type="PANTHER" id="PTHR30135:SF3">
    <property type="entry name" value="GLUCONEOGENESIS FACTOR-RELATED"/>
    <property type="match status" value="1"/>
</dbReference>
<comment type="function">
    <text evidence="2">Required for morphogenesis under gluconeogenic growth conditions.</text>
</comment>
<sequence>MAESTTARPPETSLIPVIGSGQRRSVKVTALGGGHGLSSSLSALKLVTGSLTAVVTVADDGGSSGLLRQEMDVVPPGDLRMALSALCDDTDWGRTWRDAMQHRFSSSKEGVPSSLENHALGNLLIVTLWQLLDDCVAGLDWAGALLNARGRVLPMAEIPMVIEGEVLSVDGDGQPVRETVRGQAKLAKAGTIENVRLLPEDTEPCAEAVRAVEEADWVVLGPGSFYTSLLPHLLLPGLRDSIMQTSAQICLVMNLDLNANETRGMTAAEHLLVLREYAPEIRVNTVISDPSTVQDKKVFEDAASAVGAKVLWASVSESDQPGVHDPLKLAAAYKQVFKH</sequence>